<dbReference type="Pfam" id="PF13649">
    <property type="entry name" value="Methyltransf_25"/>
    <property type="match status" value="1"/>
</dbReference>
<evidence type="ECO:0000259" key="1">
    <source>
        <dbReference type="Pfam" id="PF13649"/>
    </source>
</evidence>
<dbReference type="EMBL" id="BMPN01000019">
    <property type="protein sequence ID" value="GGJ77754.1"/>
    <property type="molecule type" value="Genomic_DNA"/>
</dbReference>
<proteinExistence type="predicted"/>
<organism evidence="2 3">
    <name type="scientific">Virgibacillus kapii</name>
    <dbReference type="NCBI Taxonomy" id="1638645"/>
    <lineage>
        <taxon>Bacteria</taxon>
        <taxon>Bacillati</taxon>
        <taxon>Bacillota</taxon>
        <taxon>Bacilli</taxon>
        <taxon>Bacillales</taxon>
        <taxon>Bacillaceae</taxon>
        <taxon>Virgibacillus</taxon>
    </lineage>
</organism>
<keyword evidence="3" id="KW-1185">Reference proteome</keyword>
<evidence type="ECO:0000313" key="2">
    <source>
        <dbReference type="EMBL" id="GGJ77754.1"/>
    </source>
</evidence>
<name>A0ABQ2E0P8_9BACI</name>
<accession>A0ABQ2E0P8</accession>
<comment type="caution">
    <text evidence="2">The sequence shown here is derived from an EMBL/GenBank/DDBJ whole genome shotgun (WGS) entry which is preliminary data.</text>
</comment>
<protein>
    <recommendedName>
        <fullName evidence="1">Methyltransferase domain-containing protein</fullName>
    </recommendedName>
</protein>
<dbReference type="SUPFAM" id="SSF53335">
    <property type="entry name" value="S-adenosyl-L-methionine-dependent methyltransferases"/>
    <property type="match status" value="1"/>
</dbReference>
<dbReference type="InterPro" id="IPR041698">
    <property type="entry name" value="Methyltransf_25"/>
</dbReference>
<dbReference type="CDD" id="cd02440">
    <property type="entry name" value="AdoMet_MTases"/>
    <property type="match status" value="1"/>
</dbReference>
<dbReference type="RefSeq" id="WP_188944510.1">
    <property type="nucleotide sequence ID" value="NZ_BMPN01000019.1"/>
</dbReference>
<reference evidence="3" key="1">
    <citation type="journal article" date="2019" name="Int. J. Syst. Evol. Microbiol.">
        <title>The Global Catalogue of Microorganisms (GCM) 10K type strain sequencing project: providing services to taxonomists for standard genome sequencing and annotation.</title>
        <authorList>
            <consortium name="The Broad Institute Genomics Platform"/>
            <consortium name="The Broad Institute Genome Sequencing Center for Infectious Disease"/>
            <person name="Wu L."/>
            <person name="Ma J."/>
        </authorList>
    </citation>
    <scope>NUCLEOTIDE SEQUENCE [LARGE SCALE GENOMIC DNA]</scope>
    <source>
        <strain evidence="3">JCM 30071</strain>
    </source>
</reference>
<gene>
    <name evidence="2" type="ORF">GCM10007111_44150</name>
</gene>
<feature type="domain" description="Methyltransferase" evidence="1">
    <location>
        <begin position="76"/>
        <end position="173"/>
    </location>
</feature>
<dbReference type="Gene3D" id="3.40.50.150">
    <property type="entry name" value="Vaccinia Virus protein VP39"/>
    <property type="match status" value="1"/>
</dbReference>
<evidence type="ECO:0000313" key="3">
    <source>
        <dbReference type="Proteomes" id="UP000634435"/>
    </source>
</evidence>
<dbReference type="InterPro" id="IPR029063">
    <property type="entry name" value="SAM-dependent_MTases_sf"/>
</dbReference>
<dbReference type="Proteomes" id="UP000634435">
    <property type="component" value="Unassembled WGS sequence"/>
</dbReference>
<sequence length="295" mass="33697">MNELMDIKSQLRNYEQFSPFYRVTNEVGNDLIIRESLYTGSFCDYIADLNDGVVWDLELVNKGLEKIGLKNVSGDIVDLCCGDGRLTKYIYDKGYSTYGIDYSKEQINRAYKKYPMLDWVSANLLDEKEFTAGILKSTVIAAVTSSASVNCFHSKEDLNLFLKNVQKVLGRKGCKYLLLPVFADEAVSIFKENFNGKILCHPFKKNDDQKHVMAWLSLLYDEKKESLIQPILVTANSNKDKIKHEFCYSVDRIWTETDILNITSDLNWKVKFKIPSHVIGGGADQMPFTLLAFEI</sequence>